<dbReference type="GO" id="GO:0005886">
    <property type="term" value="C:plasma membrane"/>
    <property type="evidence" value="ECO:0007669"/>
    <property type="project" value="UniProtKB-SubCell"/>
</dbReference>
<dbReference type="PANTHER" id="PTHR43394:SF1">
    <property type="entry name" value="ATP-BINDING CASSETTE SUB-FAMILY B MEMBER 10, MITOCHONDRIAL"/>
    <property type="match status" value="1"/>
</dbReference>
<dbReference type="InterPro" id="IPR003593">
    <property type="entry name" value="AAA+_ATPase"/>
</dbReference>
<dbReference type="GO" id="GO:0005524">
    <property type="term" value="F:ATP binding"/>
    <property type="evidence" value="ECO:0007669"/>
    <property type="project" value="UniProtKB-KW"/>
</dbReference>
<dbReference type="InterPro" id="IPR017871">
    <property type="entry name" value="ABC_transporter-like_CS"/>
</dbReference>
<keyword evidence="3" id="KW-1003">Cell membrane</keyword>
<dbReference type="PROSITE" id="PS50929">
    <property type="entry name" value="ABC_TM1F"/>
    <property type="match status" value="1"/>
</dbReference>
<feature type="transmembrane region" description="Helical" evidence="11">
    <location>
        <begin position="319"/>
        <end position="340"/>
    </location>
</feature>
<evidence type="ECO:0000256" key="5">
    <source>
        <dbReference type="ARBA" id="ARBA00022692"/>
    </source>
</evidence>
<feature type="domain" description="ABC transporter" evidence="12">
    <location>
        <begin position="410"/>
        <end position="644"/>
    </location>
</feature>
<dbReference type="FunFam" id="3.40.50.300:FF:000287">
    <property type="entry name" value="Multidrug ABC transporter ATP-binding protein"/>
    <property type="match status" value="1"/>
</dbReference>
<dbReference type="Proteomes" id="UP000005463">
    <property type="component" value="Unassembled WGS sequence"/>
</dbReference>
<feature type="domain" description="ABC transmembrane type-1" evidence="13">
    <location>
        <begin position="93"/>
        <end position="376"/>
    </location>
</feature>
<dbReference type="InterPro" id="IPR036640">
    <property type="entry name" value="ABC1_TM_sf"/>
</dbReference>
<evidence type="ECO:0000256" key="9">
    <source>
        <dbReference type="ARBA" id="ARBA00023136"/>
    </source>
</evidence>
<feature type="transmembrane region" description="Helical" evidence="11">
    <location>
        <begin position="208"/>
        <end position="228"/>
    </location>
</feature>
<keyword evidence="5 11" id="KW-0812">Transmembrane</keyword>
<evidence type="ECO:0000313" key="14">
    <source>
        <dbReference type="EMBL" id="EDT03798.1"/>
    </source>
</evidence>
<evidence type="ECO:0000256" key="11">
    <source>
        <dbReference type="SAM" id="Phobius"/>
    </source>
</evidence>
<feature type="transmembrane region" description="Helical" evidence="11">
    <location>
        <begin position="90"/>
        <end position="109"/>
    </location>
</feature>
<keyword evidence="9 11" id="KW-0472">Membrane</keyword>
<dbReference type="Pfam" id="PF00664">
    <property type="entry name" value="ABC_membrane"/>
    <property type="match status" value="1"/>
</dbReference>
<dbReference type="InterPro" id="IPR039421">
    <property type="entry name" value="Type_1_exporter"/>
</dbReference>
<dbReference type="GO" id="GO:0015421">
    <property type="term" value="F:ABC-type oligopeptide transporter activity"/>
    <property type="evidence" value="ECO:0007669"/>
    <property type="project" value="TreeGrafter"/>
</dbReference>
<dbReference type="PATRIC" id="fig|396596.7.peg.5046"/>
<dbReference type="InterPro" id="IPR003439">
    <property type="entry name" value="ABC_transporter-like_ATP-bd"/>
</dbReference>
<evidence type="ECO:0000256" key="3">
    <source>
        <dbReference type="ARBA" id="ARBA00022475"/>
    </source>
</evidence>
<evidence type="ECO:0000256" key="7">
    <source>
        <dbReference type="ARBA" id="ARBA00022840"/>
    </source>
</evidence>
<keyword evidence="7" id="KW-0067">ATP-binding</keyword>
<evidence type="ECO:0000313" key="15">
    <source>
        <dbReference type="Proteomes" id="UP000005463"/>
    </source>
</evidence>
<evidence type="ECO:0000256" key="2">
    <source>
        <dbReference type="ARBA" id="ARBA00022448"/>
    </source>
</evidence>
<dbReference type="InterPro" id="IPR011527">
    <property type="entry name" value="ABC1_TM_dom"/>
</dbReference>
<dbReference type="PANTHER" id="PTHR43394">
    <property type="entry name" value="ATP-DEPENDENT PERMEASE MDL1, MITOCHONDRIAL"/>
    <property type="match status" value="1"/>
</dbReference>
<name>B1FF52_9BURK</name>
<keyword evidence="6" id="KW-0547">Nucleotide-binding</keyword>
<evidence type="ECO:0000256" key="8">
    <source>
        <dbReference type="ARBA" id="ARBA00022989"/>
    </source>
</evidence>
<dbReference type="PROSITE" id="PS00211">
    <property type="entry name" value="ABC_TRANSPORTER_1"/>
    <property type="match status" value="1"/>
</dbReference>
<evidence type="ECO:0000256" key="1">
    <source>
        <dbReference type="ARBA" id="ARBA00004651"/>
    </source>
</evidence>
<feature type="transmembrane region" description="Helical" evidence="11">
    <location>
        <begin position="234"/>
        <end position="252"/>
    </location>
</feature>
<feature type="transmembrane region" description="Helical" evidence="11">
    <location>
        <begin position="129"/>
        <end position="148"/>
    </location>
</feature>
<dbReference type="SUPFAM" id="SSF52540">
    <property type="entry name" value="P-loop containing nucleoside triphosphate hydrolases"/>
    <property type="match status" value="1"/>
</dbReference>
<dbReference type="Gene3D" id="3.40.50.300">
    <property type="entry name" value="P-loop containing nucleotide triphosphate hydrolases"/>
    <property type="match status" value="1"/>
</dbReference>
<keyword evidence="2" id="KW-0813">Transport</keyword>
<proteinExistence type="predicted"/>
<dbReference type="InterPro" id="IPR027417">
    <property type="entry name" value="P-loop_NTPase"/>
</dbReference>
<gene>
    <name evidence="14" type="ORF">BamIOP4010DRAFT_2662</name>
</gene>
<feature type="region of interest" description="Disordered" evidence="10">
    <location>
        <begin position="643"/>
        <end position="663"/>
    </location>
</feature>
<dbReference type="Pfam" id="PF00005">
    <property type="entry name" value="ABC_tran"/>
    <property type="match status" value="1"/>
</dbReference>
<reference evidence="14 15" key="1">
    <citation type="submission" date="2008-03" db="EMBL/GenBank/DDBJ databases">
        <title>Sequencing of the draft genome and assembly of Burkholderia ambifaria IOP40-10.</title>
        <authorList>
            <consortium name="US DOE Joint Genome Institute (JGI-PGF)"/>
            <person name="Copeland A."/>
            <person name="Lucas S."/>
            <person name="Lapidus A."/>
            <person name="Glavina del Rio T."/>
            <person name="Dalin E."/>
            <person name="Tice H."/>
            <person name="Bruce D."/>
            <person name="Goodwin L."/>
            <person name="Pitluck S."/>
            <person name="Larimer F."/>
            <person name="Land M.L."/>
            <person name="Hauser L."/>
            <person name="Tiedje J."/>
            <person name="Richardson P."/>
        </authorList>
    </citation>
    <scope>NUCLEOTIDE SEQUENCE [LARGE SCALE GENOMIC DNA]</scope>
    <source>
        <strain evidence="14 15">IOP40-10</strain>
    </source>
</reference>
<evidence type="ECO:0000259" key="13">
    <source>
        <dbReference type="PROSITE" id="PS50929"/>
    </source>
</evidence>
<dbReference type="EMBL" id="ABLC01000057">
    <property type="protein sequence ID" value="EDT03798.1"/>
    <property type="molecule type" value="Genomic_DNA"/>
</dbReference>
<dbReference type="AlphaFoldDB" id="B1FF52"/>
<sequence>MPDFISKSLASLWPRQDSRSATQALFTMPDYSVRAHAGMRSSRNAQSPNHRTHILESLTPAQRNAHNAKLSSYAHRPIAFLFRYIRLHPVAHLVVLCSVLAAVGCALGSQYAIKHLIDVLATGRHHPGPLWSAFALLVGLIAADNLLWRVGGWAAAHTFVAVTGDLRRDLFQYLIGHSPTYYSEKQPGTLASRITATSNAVYTSENTMAWNVLPPCIAVMGAILMIIVVNPLMAAGLLGCSAVLSIILFKLAGRGSARHHAFASKAAAVDGELVDVIGNMGLVRAFGMTVREQKRFSATIKAEMDARQQSLFYLEKLRLLHAVITAMLSAGLLGWALWLWDQGRATSGDIVLVSSLGFTILHGTRDLAVALVDVTQHVARLSEAVKTLLEPHGMPDRSDAQPLAATGGRVDFERVTFAYPHRRAILDHFDLHIEPGQRVGLIGKSGAGKSTVLALLQRFYDTQDGVVKVDGQDVKVITQDSLRHAIALVPQDISLLHRTIYDNIAYGRPDATREEVLAAARDARCAEFIEAMPEGYDTIVGDRGVKLSGGQRQRIAIARAILKDAPILLLDEATSALDSSSEEAIQSALDRLMVGRTVIAIAHRLSTLRNFDRIIVMSNGKVIDDGSPDVLRNRPGLYRDLLAKQHGRHHAPDGTAPTGERVA</sequence>
<organism evidence="14 15">
    <name type="scientific">Burkholderia ambifaria IOP40-10</name>
    <dbReference type="NCBI Taxonomy" id="396596"/>
    <lineage>
        <taxon>Bacteria</taxon>
        <taxon>Pseudomonadati</taxon>
        <taxon>Pseudomonadota</taxon>
        <taxon>Betaproteobacteria</taxon>
        <taxon>Burkholderiales</taxon>
        <taxon>Burkholderiaceae</taxon>
        <taxon>Burkholderia</taxon>
        <taxon>Burkholderia cepacia complex</taxon>
    </lineage>
</organism>
<protein>
    <submittedName>
        <fullName evidence="14">ABC transporter related</fullName>
    </submittedName>
</protein>
<dbReference type="GO" id="GO:0016887">
    <property type="term" value="F:ATP hydrolysis activity"/>
    <property type="evidence" value="ECO:0007669"/>
    <property type="project" value="InterPro"/>
</dbReference>
<evidence type="ECO:0000256" key="6">
    <source>
        <dbReference type="ARBA" id="ARBA00022741"/>
    </source>
</evidence>
<evidence type="ECO:0000256" key="10">
    <source>
        <dbReference type="SAM" id="MobiDB-lite"/>
    </source>
</evidence>
<dbReference type="Gene3D" id="1.20.1560.10">
    <property type="entry name" value="ABC transporter type 1, transmembrane domain"/>
    <property type="match status" value="1"/>
</dbReference>
<keyword evidence="8 11" id="KW-1133">Transmembrane helix</keyword>
<dbReference type="SUPFAM" id="SSF90123">
    <property type="entry name" value="ABC transporter transmembrane region"/>
    <property type="match status" value="1"/>
</dbReference>
<dbReference type="SMART" id="SM00382">
    <property type="entry name" value="AAA"/>
    <property type="match status" value="1"/>
</dbReference>
<keyword evidence="4" id="KW-0997">Cell inner membrane</keyword>
<evidence type="ECO:0000259" key="12">
    <source>
        <dbReference type="PROSITE" id="PS50893"/>
    </source>
</evidence>
<accession>B1FF52</accession>
<dbReference type="CDD" id="cd07346">
    <property type="entry name" value="ABC_6TM_exporters"/>
    <property type="match status" value="1"/>
</dbReference>
<evidence type="ECO:0000256" key="4">
    <source>
        <dbReference type="ARBA" id="ARBA00022519"/>
    </source>
</evidence>
<dbReference type="PROSITE" id="PS50893">
    <property type="entry name" value="ABC_TRANSPORTER_2"/>
    <property type="match status" value="1"/>
</dbReference>
<comment type="subcellular location">
    <subcellularLocation>
        <location evidence="1">Cell membrane</location>
        <topology evidence="1">Multi-pass membrane protein</topology>
    </subcellularLocation>
</comment>
<comment type="caution">
    <text evidence="14">The sequence shown here is derived from an EMBL/GenBank/DDBJ whole genome shotgun (WGS) entry which is preliminary data.</text>
</comment>